<dbReference type="EMBL" id="KK914502">
    <property type="protein sequence ID" value="KDP35029.1"/>
    <property type="molecule type" value="Genomic_DNA"/>
</dbReference>
<protein>
    <submittedName>
        <fullName evidence="2">Uncharacterized protein</fullName>
    </submittedName>
</protein>
<evidence type="ECO:0000313" key="2">
    <source>
        <dbReference type="EMBL" id="KDP35029.1"/>
    </source>
</evidence>
<evidence type="ECO:0000313" key="3">
    <source>
        <dbReference type="Proteomes" id="UP000027138"/>
    </source>
</evidence>
<organism evidence="2 3">
    <name type="scientific">Jatropha curcas</name>
    <name type="common">Barbados nut</name>
    <dbReference type="NCBI Taxonomy" id="180498"/>
    <lineage>
        <taxon>Eukaryota</taxon>
        <taxon>Viridiplantae</taxon>
        <taxon>Streptophyta</taxon>
        <taxon>Embryophyta</taxon>
        <taxon>Tracheophyta</taxon>
        <taxon>Spermatophyta</taxon>
        <taxon>Magnoliopsida</taxon>
        <taxon>eudicotyledons</taxon>
        <taxon>Gunneridae</taxon>
        <taxon>Pentapetalae</taxon>
        <taxon>rosids</taxon>
        <taxon>fabids</taxon>
        <taxon>Malpighiales</taxon>
        <taxon>Euphorbiaceae</taxon>
        <taxon>Crotonoideae</taxon>
        <taxon>Jatropheae</taxon>
        <taxon>Jatropha</taxon>
    </lineage>
</organism>
<accession>A0A067KT58</accession>
<evidence type="ECO:0000256" key="1">
    <source>
        <dbReference type="SAM" id="MobiDB-lite"/>
    </source>
</evidence>
<dbReference type="Proteomes" id="UP000027138">
    <property type="component" value="Unassembled WGS sequence"/>
</dbReference>
<feature type="region of interest" description="Disordered" evidence="1">
    <location>
        <begin position="1"/>
        <end position="25"/>
    </location>
</feature>
<proteinExistence type="predicted"/>
<reference evidence="2 3" key="1">
    <citation type="journal article" date="2014" name="PLoS ONE">
        <title>Global Analysis of Gene Expression Profiles in Physic Nut (Jatropha curcas L.) Seedlings Exposed to Salt Stress.</title>
        <authorList>
            <person name="Zhang L."/>
            <person name="Zhang C."/>
            <person name="Wu P."/>
            <person name="Chen Y."/>
            <person name="Li M."/>
            <person name="Jiang H."/>
            <person name="Wu G."/>
        </authorList>
    </citation>
    <scope>NUCLEOTIDE SEQUENCE [LARGE SCALE GENOMIC DNA]</scope>
    <source>
        <strain evidence="3">cv. GZQX0401</strain>
        <tissue evidence="2">Young leaves</tissue>
    </source>
</reference>
<feature type="compositionally biased region" description="Polar residues" evidence="1">
    <location>
        <begin position="1"/>
        <end position="14"/>
    </location>
</feature>
<name>A0A067KT58_JATCU</name>
<keyword evidence="3" id="KW-1185">Reference proteome</keyword>
<sequence>MITWQATEMSQTASGGTGMPNRERVSMSQSCAGVFVPQPPQPLSADNILQFPQMAEELPVLPFTNLPSSNFAAASSGFLSFLNQEHFAFPTAKTTSFK</sequence>
<gene>
    <name evidence="2" type="ORF">JCGZ_09317</name>
</gene>
<dbReference type="AlphaFoldDB" id="A0A067KT58"/>